<accession>A0A820DPX6</accession>
<dbReference type="EMBL" id="CAJOBD010019598">
    <property type="protein sequence ID" value="CAF4235819.1"/>
    <property type="molecule type" value="Genomic_DNA"/>
</dbReference>
<feature type="non-terminal residue" evidence="1">
    <location>
        <position position="1"/>
    </location>
</feature>
<proteinExistence type="predicted"/>
<protein>
    <submittedName>
        <fullName evidence="1">Uncharacterized protein</fullName>
    </submittedName>
</protein>
<reference evidence="1" key="1">
    <citation type="submission" date="2021-02" db="EMBL/GenBank/DDBJ databases">
        <authorList>
            <person name="Nowell W R."/>
        </authorList>
    </citation>
    <scope>NUCLEOTIDE SEQUENCE</scope>
</reference>
<evidence type="ECO:0000313" key="2">
    <source>
        <dbReference type="Proteomes" id="UP000663836"/>
    </source>
</evidence>
<organism evidence="1 2">
    <name type="scientific">Rotaria sordida</name>
    <dbReference type="NCBI Taxonomy" id="392033"/>
    <lineage>
        <taxon>Eukaryota</taxon>
        <taxon>Metazoa</taxon>
        <taxon>Spiralia</taxon>
        <taxon>Gnathifera</taxon>
        <taxon>Rotifera</taxon>
        <taxon>Eurotatoria</taxon>
        <taxon>Bdelloidea</taxon>
        <taxon>Philodinida</taxon>
        <taxon>Philodinidae</taxon>
        <taxon>Rotaria</taxon>
    </lineage>
</organism>
<sequence>ILRPVKWPTRNKTIKTTYPSFLLLELC</sequence>
<evidence type="ECO:0000313" key="1">
    <source>
        <dbReference type="EMBL" id="CAF4235819.1"/>
    </source>
</evidence>
<dbReference type="Proteomes" id="UP000663836">
    <property type="component" value="Unassembled WGS sequence"/>
</dbReference>
<comment type="caution">
    <text evidence="1">The sequence shown here is derived from an EMBL/GenBank/DDBJ whole genome shotgun (WGS) entry which is preliminary data.</text>
</comment>
<name>A0A820DPX6_9BILA</name>
<gene>
    <name evidence="1" type="ORF">JBS370_LOCUS38088</name>
</gene>
<dbReference type="AlphaFoldDB" id="A0A820DPX6"/>